<dbReference type="GO" id="GO:0003677">
    <property type="term" value="F:DNA binding"/>
    <property type="evidence" value="ECO:0007669"/>
    <property type="project" value="UniProtKB-KW"/>
</dbReference>
<dbReference type="EMBL" id="FNZM01000023">
    <property type="protein sequence ID" value="SEK13225.1"/>
    <property type="molecule type" value="Genomic_DNA"/>
</dbReference>
<evidence type="ECO:0000313" key="7">
    <source>
        <dbReference type="EMBL" id="PXX05088.1"/>
    </source>
</evidence>
<reference evidence="7 10" key="2">
    <citation type="submission" date="2018-05" db="EMBL/GenBank/DDBJ databases">
        <title>Genomic Encyclopedia of Type Strains, Phase IV (KMG-V): Genome sequencing to study the core and pangenomes of soil and plant-associated prokaryotes.</title>
        <authorList>
            <person name="Whitman W."/>
        </authorList>
    </citation>
    <scope>NUCLEOTIDE SEQUENCE [LARGE SCALE GENOMIC DNA]</scope>
    <source>
        <strain evidence="7 10">SIr-6563</strain>
    </source>
</reference>
<dbReference type="Gene3D" id="4.10.430.30">
    <property type="match status" value="1"/>
</dbReference>
<evidence type="ECO:0000256" key="1">
    <source>
        <dbReference type="ARBA" id="ARBA00004453"/>
    </source>
</evidence>
<dbReference type="PANTHER" id="PTHR38097">
    <property type="match status" value="1"/>
</dbReference>
<evidence type="ECO:0000313" key="10">
    <source>
        <dbReference type="Proteomes" id="UP000247515"/>
    </source>
</evidence>
<dbReference type="Proteomes" id="UP000183529">
    <property type="component" value="Unassembled WGS sequence"/>
</dbReference>
<comment type="similarity">
    <text evidence="2">Belongs to the histone-like protein H-NS family.</text>
</comment>
<comment type="subcellular location">
    <subcellularLocation>
        <location evidence="1">Cytoplasm</location>
        <location evidence="1">Nucleoid</location>
    </subcellularLocation>
</comment>
<dbReference type="SUPFAM" id="SSF81273">
    <property type="entry name" value="H-NS histone-like proteins"/>
    <property type="match status" value="1"/>
</dbReference>
<dbReference type="PANTHER" id="PTHR38097:SF2">
    <property type="entry name" value="DNA-BINDING PROTEIN STPA"/>
    <property type="match status" value="1"/>
</dbReference>
<protein>
    <submittedName>
        <fullName evidence="8">DNA-binding protein H-NS</fullName>
    </submittedName>
    <submittedName>
        <fullName evidence="7">H-NS histone family protein</fullName>
    </submittedName>
</protein>
<dbReference type="Pfam" id="PF00816">
    <property type="entry name" value="Histone_HNS"/>
    <property type="match status" value="1"/>
</dbReference>
<keyword evidence="10" id="KW-1185">Reference proteome</keyword>
<gene>
    <name evidence="7" type="ORF">C7400_14455</name>
    <name evidence="8" type="ORF">SAMN05216550_123132</name>
</gene>
<organism evidence="8 9">
    <name type="scientific">Paraburkholderia tropica</name>
    <dbReference type="NCBI Taxonomy" id="92647"/>
    <lineage>
        <taxon>Bacteria</taxon>
        <taxon>Pseudomonadati</taxon>
        <taxon>Pseudomonadota</taxon>
        <taxon>Betaproteobacteria</taxon>
        <taxon>Burkholderiales</taxon>
        <taxon>Burkholderiaceae</taxon>
        <taxon>Paraburkholderia</taxon>
    </lineage>
</organism>
<evidence type="ECO:0000313" key="9">
    <source>
        <dbReference type="Proteomes" id="UP000183529"/>
    </source>
</evidence>
<evidence type="ECO:0000256" key="5">
    <source>
        <dbReference type="SAM" id="MobiDB-lite"/>
    </source>
</evidence>
<dbReference type="AlphaFoldDB" id="A0AAQ1GMS6"/>
<name>A0AAQ1GMS6_9BURK</name>
<reference evidence="8 9" key="1">
    <citation type="submission" date="2016-10" db="EMBL/GenBank/DDBJ databases">
        <authorList>
            <person name="Varghese N."/>
            <person name="Submissions S."/>
        </authorList>
    </citation>
    <scope>NUCLEOTIDE SEQUENCE [LARGE SCALE GENOMIC DNA]</scope>
    <source>
        <strain evidence="8 9">LMG 22274</strain>
    </source>
</reference>
<dbReference type="GO" id="GO:0009295">
    <property type="term" value="C:nucleoid"/>
    <property type="evidence" value="ECO:0007669"/>
    <property type="project" value="UniProtKB-SubCell"/>
</dbReference>
<evidence type="ECO:0000256" key="2">
    <source>
        <dbReference type="ARBA" id="ARBA00010610"/>
    </source>
</evidence>
<evidence type="ECO:0000259" key="6">
    <source>
        <dbReference type="Pfam" id="PF00816"/>
    </source>
</evidence>
<dbReference type="Proteomes" id="UP000247515">
    <property type="component" value="Unassembled WGS sequence"/>
</dbReference>
<feature type="region of interest" description="Disordered" evidence="5">
    <location>
        <begin position="26"/>
        <end position="50"/>
    </location>
</feature>
<keyword evidence="4 8" id="KW-0238">DNA-binding</keyword>
<accession>A0AAQ1GMS6</accession>
<evidence type="ECO:0000256" key="4">
    <source>
        <dbReference type="ARBA" id="ARBA00023125"/>
    </source>
</evidence>
<sequence length="64" mass="7564">MMEQIIEKMKQHRITIEEIRGPVQKEKPRLPAKYRHPTTGAEWSGRGKPPNWIKDVPDRSIFLI</sequence>
<dbReference type="InterPro" id="IPR027444">
    <property type="entry name" value="H-NS_C_dom"/>
</dbReference>
<dbReference type="EMBL" id="QJJV01000044">
    <property type="protein sequence ID" value="PXX05088.1"/>
    <property type="molecule type" value="Genomic_DNA"/>
</dbReference>
<proteinExistence type="inferred from homology"/>
<evidence type="ECO:0000256" key="3">
    <source>
        <dbReference type="ARBA" id="ARBA00022490"/>
    </source>
</evidence>
<feature type="domain" description="DNA-binding protein H-NS-like C-terminal" evidence="6">
    <location>
        <begin position="32"/>
        <end position="55"/>
    </location>
</feature>
<keyword evidence="3" id="KW-0963">Cytoplasm</keyword>
<evidence type="ECO:0000313" key="8">
    <source>
        <dbReference type="EMBL" id="SEK13225.1"/>
    </source>
</evidence>
<comment type="caution">
    <text evidence="8">The sequence shown here is derived from an EMBL/GenBank/DDBJ whole genome shotgun (WGS) entry which is preliminary data.</text>
</comment>